<keyword evidence="6" id="KW-0560">Oxidoreductase</keyword>
<dbReference type="InterPro" id="IPR050775">
    <property type="entry name" value="FAD-binding_Monooxygenases"/>
</dbReference>
<proteinExistence type="inferred from homology"/>
<keyword evidence="4" id="KW-0274">FAD</keyword>
<comment type="similarity">
    <text evidence="2">Belongs to the FAD-binding monooxygenase family.</text>
</comment>
<dbReference type="SUPFAM" id="SSF51905">
    <property type="entry name" value="FAD/NAD(P)-binding domain"/>
    <property type="match status" value="1"/>
</dbReference>
<dbReference type="Gene3D" id="3.50.50.60">
    <property type="entry name" value="FAD/NAD(P)-binding domain"/>
    <property type="match status" value="1"/>
</dbReference>
<evidence type="ECO:0000256" key="5">
    <source>
        <dbReference type="ARBA" id="ARBA00022857"/>
    </source>
</evidence>
<dbReference type="PANTHER" id="PTHR43098">
    <property type="entry name" value="L-ORNITHINE N(5)-MONOOXYGENASE-RELATED"/>
    <property type="match status" value="1"/>
</dbReference>
<dbReference type="Proteomes" id="UP001243846">
    <property type="component" value="Unassembled WGS sequence"/>
</dbReference>
<evidence type="ECO:0000313" key="9">
    <source>
        <dbReference type="Proteomes" id="UP001243846"/>
    </source>
</evidence>
<dbReference type="InterPro" id="IPR036188">
    <property type="entry name" value="FAD/NAD-bd_sf"/>
</dbReference>
<dbReference type="EMBL" id="JAUFRC010000004">
    <property type="protein sequence ID" value="MDN3714299.1"/>
    <property type="molecule type" value="Genomic_DNA"/>
</dbReference>
<evidence type="ECO:0000256" key="3">
    <source>
        <dbReference type="ARBA" id="ARBA00022630"/>
    </source>
</evidence>
<protein>
    <submittedName>
        <fullName evidence="8">Uncharacterized protein</fullName>
    </submittedName>
</protein>
<sequence>MTTCLQQQTEWISDCIRHLEGSDQGLIEPTLEGENAWVEHHDETANANLISRTNSWYTGSNVPGKPRRVLSYTGGVGTYRAKCSEAATNGYAGFALGRSNIEQPS</sequence>
<evidence type="ECO:0000256" key="7">
    <source>
        <dbReference type="ARBA" id="ARBA00023033"/>
    </source>
</evidence>
<evidence type="ECO:0000256" key="1">
    <source>
        <dbReference type="ARBA" id="ARBA00001974"/>
    </source>
</evidence>
<evidence type="ECO:0000313" key="8">
    <source>
        <dbReference type="EMBL" id="MDN3714299.1"/>
    </source>
</evidence>
<gene>
    <name evidence="8" type="ORF">QWZ10_25375</name>
</gene>
<accession>A0ABT8DD38</accession>
<name>A0ABT8DD38_9RHOB</name>
<evidence type="ECO:0000256" key="6">
    <source>
        <dbReference type="ARBA" id="ARBA00023002"/>
    </source>
</evidence>
<keyword evidence="3" id="KW-0285">Flavoprotein</keyword>
<keyword evidence="9" id="KW-1185">Reference proteome</keyword>
<keyword evidence="7" id="KW-0503">Monooxygenase</keyword>
<organism evidence="8 9">
    <name type="scientific">Paracoccus cavernae</name>
    <dbReference type="NCBI Taxonomy" id="1571207"/>
    <lineage>
        <taxon>Bacteria</taxon>
        <taxon>Pseudomonadati</taxon>
        <taxon>Pseudomonadota</taxon>
        <taxon>Alphaproteobacteria</taxon>
        <taxon>Rhodobacterales</taxon>
        <taxon>Paracoccaceae</taxon>
        <taxon>Paracoccus</taxon>
    </lineage>
</organism>
<comment type="caution">
    <text evidence="8">The sequence shown here is derived from an EMBL/GenBank/DDBJ whole genome shotgun (WGS) entry which is preliminary data.</text>
</comment>
<dbReference type="PANTHER" id="PTHR43098:SF3">
    <property type="entry name" value="L-ORNITHINE N(5)-MONOOXYGENASE-RELATED"/>
    <property type="match status" value="1"/>
</dbReference>
<comment type="cofactor">
    <cofactor evidence="1">
        <name>FAD</name>
        <dbReference type="ChEBI" id="CHEBI:57692"/>
    </cofactor>
</comment>
<reference evidence="9" key="1">
    <citation type="journal article" date="2019" name="Int. J. Syst. Evol. Microbiol.">
        <title>The Global Catalogue of Microorganisms (GCM) 10K type strain sequencing project: providing services to taxonomists for standard genome sequencing and annotation.</title>
        <authorList>
            <consortium name="The Broad Institute Genomics Platform"/>
            <consortium name="The Broad Institute Genome Sequencing Center for Infectious Disease"/>
            <person name="Wu L."/>
            <person name="Ma J."/>
        </authorList>
    </citation>
    <scope>NUCLEOTIDE SEQUENCE [LARGE SCALE GENOMIC DNA]</scope>
    <source>
        <strain evidence="9">CECT 8482</strain>
    </source>
</reference>
<keyword evidence="5" id="KW-0521">NADP</keyword>
<evidence type="ECO:0000256" key="4">
    <source>
        <dbReference type="ARBA" id="ARBA00022827"/>
    </source>
</evidence>
<evidence type="ECO:0000256" key="2">
    <source>
        <dbReference type="ARBA" id="ARBA00010139"/>
    </source>
</evidence>